<sequence>MRAQSDNQSAWLTILTEDLDNLLLLTIQSACNLTGVKIPWDKVAELMGPKFTEGAIVQHLSKLRLRRENNDLRVPPPLRRSVAVASSMTGDKKGSKKGQNKRKSFVCHATDELSDEFQGLDDDEDEEDDDEEDDEDEYEDDEEDEEELEYSRGPKRIKSNRQSFLNVTDSRESRLRSTGKRILLRGASFLPKREAEKHQHNYGYDNEYHDCEAENEDIGGYDLAHMKKVMAQQATPTRHPVRIVKLPLGGALDLKQSSTPFNSASNEAEVSATPFNPNDPAIINPAPGGPPSEYTPPSWLQQAMANRVPENPFSPVLTRPAPVVGNRMFSQGEYLWSPHAPTYASGRAGAPTGPVIASEGLEPAPETDMESSTWNVDDFINFEYSHGDENGDATMK</sequence>
<feature type="region of interest" description="Disordered" evidence="1">
    <location>
        <begin position="261"/>
        <end position="297"/>
    </location>
</feature>
<keyword evidence="3" id="KW-1185">Reference proteome</keyword>
<gene>
    <name evidence="2" type="ORF">PDE_04314</name>
</gene>
<feature type="compositionally biased region" description="Acidic residues" evidence="1">
    <location>
        <begin position="112"/>
        <end position="148"/>
    </location>
</feature>
<proteinExistence type="predicted"/>
<dbReference type="HOGENOM" id="CLU_696577_0_0_1"/>
<dbReference type="Proteomes" id="UP000019376">
    <property type="component" value="Unassembled WGS sequence"/>
</dbReference>
<accession>S7ZFC9</accession>
<feature type="compositionally biased region" description="Basic residues" evidence="1">
    <location>
        <begin position="94"/>
        <end position="105"/>
    </location>
</feature>
<evidence type="ECO:0000313" key="3">
    <source>
        <dbReference type="Proteomes" id="UP000019376"/>
    </source>
</evidence>
<organism evidence="2 3">
    <name type="scientific">Penicillium oxalicum (strain 114-2 / CGMCC 5302)</name>
    <name type="common">Penicillium decumbens</name>
    <dbReference type="NCBI Taxonomy" id="933388"/>
    <lineage>
        <taxon>Eukaryota</taxon>
        <taxon>Fungi</taxon>
        <taxon>Dikarya</taxon>
        <taxon>Ascomycota</taxon>
        <taxon>Pezizomycotina</taxon>
        <taxon>Eurotiomycetes</taxon>
        <taxon>Eurotiomycetidae</taxon>
        <taxon>Eurotiales</taxon>
        <taxon>Aspergillaceae</taxon>
        <taxon>Penicillium</taxon>
    </lineage>
</organism>
<protein>
    <submittedName>
        <fullName evidence="2">Uncharacterized protein</fullName>
    </submittedName>
</protein>
<evidence type="ECO:0000256" key="1">
    <source>
        <dbReference type="SAM" id="MobiDB-lite"/>
    </source>
</evidence>
<dbReference type="AlphaFoldDB" id="S7ZFC9"/>
<dbReference type="STRING" id="933388.S7ZFC9"/>
<reference evidence="2 3" key="1">
    <citation type="journal article" date="2013" name="PLoS ONE">
        <title>Genomic and secretomic analyses reveal unique features of the lignocellulolytic enzyme system of Penicillium decumbens.</title>
        <authorList>
            <person name="Liu G."/>
            <person name="Zhang L."/>
            <person name="Wei X."/>
            <person name="Zou G."/>
            <person name="Qin Y."/>
            <person name="Ma L."/>
            <person name="Li J."/>
            <person name="Zheng H."/>
            <person name="Wang S."/>
            <person name="Wang C."/>
            <person name="Xun L."/>
            <person name="Zhao G.-P."/>
            <person name="Zhou Z."/>
            <person name="Qu Y."/>
        </authorList>
    </citation>
    <scope>NUCLEOTIDE SEQUENCE [LARGE SCALE GENOMIC DNA]</scope>
    <source>
        <strain evidence="3">114-2 / CGMCC 5302</strain>
    </source>
</reference>
<feature type="region of interest" description="Disordered" evidence="1">
    <location>
        <begin position="71"/>
        <end position="157"/>
    </location>
</feature>
<evidence type="ECO:0000313" key="2">
    <source>
        <dbReference type="EMBL" id="EPS29365.1"/>
    </source>
</evidence>
<dbReference type="eggNOG" id="ENOG502T15E">
    <property type="taxonomic scope" value="Eukaryota"/>
</dbReference>
<feature type="compositionally biased region" description="Low complexity" evidence="1">
    <location>
        <begin position="274"/>
        <end position="286"/>
    </location>
</feature>
<dbReference type="EMBL" id="KB644411">
    <property type="protein sequence ID" value="EPS29365.1"/>
    <property type="molecule type" value="Genomic_DNA"/>
</dbReference>
<name>S7ZFC9_PENO1</name>
<dbReference type="OrthoDB" id="3903267at2759"/>